<protein>
    <submittedName>
        <fullName evidence="6">Uncharacterized protein</fullName>
    </submittedName>
</protein>
<dbReference type="AlphaFoldDB" id="A0A9Q0L262"/>
<sequence>MGVIPASSISQPILKMGVIPLGSSYFTAALRSSKISCLQNGRVGQATVAHCWSTGLSASTERERRSAHYDPSIWDHQLIQSLRNPYTNDELSLARLEELKHEVKELIQSTKDLSSRLELIDEIQRLGVAYHFEEEIKESLDHVVHLEGSGDLYTAALKFRLLRQQDYQISSDVFNEFKNNSGSFRNCSSMEAKVLLGLYEASHLGMNGEAVLEEAMEFSVSRLKSLIKHLGFSMTDQVRQSLEVPLHWRTIRFEARNFIKIYEKDHTKSSILLELAKLDFNIVQSVHQRDLQELSRKGLTKLICLLTVIDDIYDVYGSLDELELFTHAVDRWDVKAVEELPNYMKSCYLALLNFGNGVVYDAQTDHGLNILPYVKKEWTNLCRAYLVEARWFYEGYTPGLDEYLANAWISVGGPAAMAHGYLLQMQDRHTISDESFDDWLNHGSELFYWASIITRLSDDLGTSQAEMARGDVHKSIQCYMMEKGVSEGEAREHIKGLVRYSWKKLNECGQSYGLPRWVVDMALNMARTALCIFQHGDGIGTPSGVTEDRVNSLFIEPLP</sequence>
<dbReference type="Proteomes" id="UP001141806">
    <property type="component" value="Unassembled WGS sequence"/>
</dbReference>
<gene>
    <name evidence="6" type="ORF">NE237_031950</name>
</gene>
<evidence type="ECO:0000259" key="4">
    <source>
        <dbReference type="Pfam" id="PF01397"/>
    </source>
</evidence>
<dbReference type="Gene3D" id="1.50.10.130">
    <property type="entry name" value="Terpene synthase, N-terminal domain"/>
    <property type="match status" value="1"/>
</dbReference>
<dbReference type="SFLD" id="SFLDG01019">
    <property type="entry name" value="Terpene_Cyclase_Like_1_C_Termi"/>
    <property type="match status" value="1"/>
</dbReference>
<dbReference type="Pfam" id="PF03936">
    <property type="entry name" value="Terpene_synth_C"/>
    <property type="match status" value="1"/>
</dbReference>
<dbReference type="GO" id="GO:0010333">
    <property type="term" value="F:terpene synthase activity"/>
    <property type="evidence" value="ECO:0007669"/>
    <property type="project" value="InterPro"/>
</dbReference>
<evidence type="ECO:0000259" key="5">
    <source>
        <dbReference type="Pfam" id="PF03936"/>
    </source>
</evidence>
<dbReference type="SUPFAM" id="SSF48239">
    <property type="entry name" value="Terpenoid cyclases/Protein prenyltransferases"/>
    <property type="match status" value="1"/>
</dbReference>
<reference evidence="6" key="1">
    <citation type="journal article" date="2023" name="Plant J.">
        <title>The genome of the king protea, Protea cynaroides.</title>
        <authorList>
            <person name="Chang J."/>
            <person name="Duong T.A."/>
            <person name="Schoeman C."/>
            <person name="Ma X."/>
            <person name="Roodt D."/>
            <person name="Barker N."/>
            <person name="Li Z."/>
            <person name="Van de Peer Y."/>
            <person name="Mizrachi E."/>
        </authorList>
    </citation>
    <scope>NUCLEOTIDE SEQUENCE</scope>
    <source>
        <tissue evidence="6">Young leaves</tissue>
    </source>
</reference>
<dbReference type="InterPro" id="IPR001906">
    <property type="entry name" value="Terpene_synth_N"/>
</dbReference>
<dbReference type="InterPro" id="IPR008930">
    <property type="entry name" value="Terpenoid_cyclase/PrenylTrfase"/>
</dbReference>
<evidence type="ECO:0000313" key="7">
    <source>
        <dbReference type="Proteomes" id="UP001141806"/>
    </source>
</evidence>
<evidence type="ECO:0000256" key="2">
    <source>
        <dbReference type="ARBA" id="ARBA00022842"/>
    </source>
</evidence>
<dbReference type="PANTHER" id="PTHR31225:SF98">
    <property type="entry name" value="TERPENE SYNTHASE 9-RELATED"/>
    <property type="match status" value="1"/>
</dbReference>
<dbReference type="InterPro" id="IPR005630">
    <property type="entry name" value="Terpene_synthase_metal-bd"/>
</dbReference>
<dbReference type="InterPro" id="IPR036965">
    <property type="entry name" value="Terpene_synth_N_sf"/>
</dbReference>
<dbReference type="InterPro" id="IPR034741">
    <property type="entry name" value="Terpene_cyclase-like_1_C"/>
</dbReference>
<dbReference type="EMBL" id="JAMYWD010000001">
    <property type="protein sequence ID" value="KAJ4981113.1"/>
    <property type="molecule type" value="Genomic_DNA"/>
</dbReference>
<dbReference type="InterPro" id="IPR008949">
    <property type="entry name" value="Isoprenoid_synthase_dom_sf"/>
</dbReference>
<dbReference type="FunFam" id="1.50.10.130:FF:000001">
    <property type="entry name" value="Isoprene synthase, chloroplastic"/>
    <property type="match status" value="1"/>
</dbReference>
<feature type="domain" description="Terpene synthase metal-binding" evidence="5">
    <location>
        <begin position="293"/>
        <end position="504"/>
    </location>
</feature>
<comment type="caution">
    <text evidence="6">The sequence shown here is derived from an EMBL/GenBank/DDBJ whole genome shotgun (WGS) entry which is preliminary data.</text>
</comment>
<dbReference type="SUPFAM" id="SSF48576">
    <property type="entry name" value="Terpenoid synthases"/>
    <property type="match status" value="1"/>
</dbReference>
<dbReference type="Pfam" id="PF01397">
    <property type="entry name" value="Terpene_synth"/>
    <property type="match status" value="1"/>
</dbReference>
<evidence type="ECO:0000256" key="1">
    <source>
        <dbReference type="ARBA" id="ARBA00022723"/>
    </source>
</evidence>
<dbReference type="Gene3D" id="1.10.600.10">
    <property type="entry name" value="Farnesyl Diphosphate Synthase"/>
    <property type="match status" value="1"/>
</dbReference>
<dbReference type="InterPro" id="IPR044814">
    <property type="entry name" value="Terpene_cyclase_plant_C1"/>
</dbReference>
<proteinExistence type="predicted"/>
<dbReference type="CDD" id="cd00684">
    <property type="entry name" value="Terpene_cyclase_plant_C1"/>
    <property type="match status" value="1"/>
</dbReference>
<dbReference type="GO" id="GO:0016102">
    <property type="term" value="P:diterpenoid biosynthetic process"/>
    <property type="evidence" value="ECO:0007669"/>
    <property type="project" value="InterPro"/>
</dbReference>
<organism evidence="6 7">
    <name type="scientific">Protea cynaroides</name>
    <dbReference type="NCBI Taxonomy" id="273540"/>
    <lineage>
        <taxon>Eukaryota</taxon>
        <taxon>Viridiplantae</taxon>
        <taxon>Streptophyta</taxon>
        <taxon>Embryophyta</taxon>
        <taxon>Tracheophyta</taxon>
        <taxon>Spermatophyta</taxon>
        <taxon>Magnoliopsida</taxon>
        <taxon>Proteales</taxon>
        <taxon>Proteaceae</taxon>
        <taxon>Protea</taxon>
    </lineage>
</organism>
<dbReference type="SFLD" id="SFLDS00005">
    <property type="entry name" value="Isoprenoid_Synthase_Type_I"/>
    <property type="match status" value="1"/>
</dbReference>
<dbReference type="PANTHER" id="PTHR31225">
    <property type="entry name" value="OS04G0344100 PROTEIN-RELATED"/>
    <property type="match status" value="1"/>
</dbReference>
<keyword evidence="7" id="KW-1185">Reference proteome</keyword>
<evidence type="ECO:0000313" key="6">
    <source>
        <dbReference type="EMBL" id="KAJ4981113.1"/>
    </source>
</evidence>
<name>A0A9Q0L262_9MAGN</name>
<dbReference type="GO" id="GO:0000287">
    <property type="term" value="F:magnesium ion binding"/>
    <property type="evidence" value="ECO:0007669"/>
    <property type="project" value="InterPro"/>
</dbReference>
<dbReference type="OrthoDB" id="1936865at2759"/>
<accession>A0A9Q0L262</accession>
<keyword evidence="2" id="KW-0460">Magnesium</keyword>
<keyword evidence="3" id="KW-0456">Lyase</keyword>
<evidence type="ECO:0000256" key="3">
    <source>
        <dbReference type="ARBA" id="ARBA00023239"/>
    </source>
</evidence>
<dbReference type="InterPro" id="IPR050148">
    <property type="entry name" value="Terpene_synthase-like"/>
</dbReference>
<keyword evidence="1" id="KW-0479">Metal-binding</keyword>
<feature type="domain" description="Terpene synthase N-terminal" evidence="4">
    <location>
        <begin position="73"/>
        <end position="242"/>
    </location>
</feature>